<reference evidence="2 3" key="1">
    <citation type="submission" date="2022-10" db="EMBL/GenBank/DDBJ databases">
        <title>Defluviimonas sp. nov., isolated from ocean surface water.</title>
        <authorList>
            <person name="He W."/>
            <person name="Wang L."/>
            <person name="Zhang D.-F."/>
        </authorList>
    </citation>
    <scope>NUCLEOTIDE SEQUENCE [LARGE SCALE GENOMIC DNA]</scope>
    <source>
        <strain evidence="2 3">WL0075</strain>
    </source>
</reference>
<protein>
    <submittedName>
        <fullName evidence="2">Uncharacterized protein</fullName>
    </submittedName>
</protein>
<evidence type="ECO:0000313" key="3">
    <source>
        <dbReference type="Proteomes" id="UP001652503"/>
    </source>
</evidence>
<feature type="region of interest" description="Disordered" evidence="1">
    <location>
        <begin position="312"/>
        <end position="341"/>
    </location>
</feature>
<evidence type="ECO:0000313" key="2">
    <source>
        <dbReference type="EMBL" id="MCV2866975.1"/>
    </source>
</evidence>
<comment type="caution">
    <text evidence="2">The sequence shown here is derived from an EMBL/GenBank/DDBJ whole genome shotgun (WGS) entry which is preliminary data.</text>
</comment>
<dbReference type="Proteomes" id="UP001652503">
    <property type="component" value="Unassembled WGS sequence"/>
</dbReference>
<organism evidence="2 3">
    <name type="scientific">Albidovulum sediminicola</name>
    <dbReference type="NCBI Taxonomy" id="2984331"/>
    <lineage>
        <taxon>Bacteria</taxon>
        <taxon>Pseudomonadati</taxon>
        <taxon>Pseudomonadota</taxon>
        <taxon>Alphaproteobacteria</taxon>
        <taxon>Rhodobacterales</taxon>
        <taxon>Paracoccaceae</taxon>
        <taxon>Albidovulum</taxon>
    </lineage>
</organism>
<proteinExistence type="predicted"/>
<sequence length="341" mass="38417">MSRWSNSFEQHEIHKTLKQVREWLGPDSDIVDAEHLAERRRLSKGIEAISKIVGGLDPELYPEQALTQLSQQLRHQHFWHQLSSYSANRSTNPLQVANNHLSSQMPSVAQLASVSRQSKARDAIRAVEAALDEFCKAVASRDEQFAARLGQHEGKLSELEQRSRELGDTLKSLRTNFETAMSAWQTAFTDDQTNRAEEYSGAQIERANEFANSLRKWRDIAEQEVKAIKTHYDKALVKELERFRDEVGARLADVRDKHAAILEIHGLVGTDGVAGGYQRGATEEHDSANLWRNIAMGSFALAVTCHGIFPPPAIRVRPNEGTDDEANEIQRRADHRHSGRA</sequence>
<accession>A0ABT2Z7B3</accession>
<dbReference type="RefSeq" id="WP_263723520.1">
    <property type="nucleotide sequence ID" value="NZ_JAOWLA010000048.1"/>
</dbReference>
<evidence type="ECO:0000256" key="1">
    <source>
        <dbReference type="SAM" id="MobiDB-lite"/>
    </source>
</evidence>
<dbReference type="EMBL" id="JAOWLA010000048">
    <property type="protein sequence ID" value="MCV2866975.1"/>
    <property type="molecule type" value="Genomic_DNA"/>
</dbReference>
<gene>
    <name evidence="2" type="ORF">OE647_19990</name>
</gene>
<keyword evidence="3" id="KW-1185">Reference proteome</keyword>
<name>A0ABT2Z7B3_9RHOB</name>